<dbReference type="InterPro" id="IPR000064">
    <property type="entry name" value="NLP_P60_dom"/>
</dbReference>
<accession>A0AA46PN23</accession>
<dbReference type="InterPro" id="IPR023346">
    <property type="entry name" value="Lysozyme-like_dom_sf"/>
</dbReference>
<feature type="coiled-coil region" evidence="5">
    <location>
        <begin position="53"/>
        <end position="101"/>
    </location>
</feature>
<evidence type="ECO:0000256" key="2">
    <source>
        <dbReference type="ARBA" id="ARBA00022670"/>
    </source>
</evidence>
<protein>
    <submittedName>
        <fullName evidence="8">NlpC/P60 family protein</fullName>
    </submittedName>
</protein>
<evidence type="ECO:0000256" key="3">
    <source>
        <dbReference type="ARBA" id="ARBA00022801"/>
    </source>
</evidence>
<feature type="domain" description="NlpC/P60" evidence="7">
    <location>
        <begin position="416"/>
        <end position="547"/>
    </location>
</feature>
<dbReference type="PANTHER" id="PTHR47053:SF1">
    <property type="entry name" value="MUREIN DD-ENDOPEPTIDASE MEPH-RELATED"/>
    <property type="match status" value="1"/>
</dbReference>
<dbReference type="Gene3D" id="3.90.1720.10">
    <property type="entry name" value="endopeptidase domain like (from Nostoc punctiforme)"/>
    <property type="match status" value="1"/>
</dbReference>
<dbReference type="InterPro" id="IPR038765">
    <property type="entry name" value="Papain-like_cys_pep_sf"/>
</dbReference>
<evidence type="ECO:0000256" key="6">
    <source>
        <dbReference type="SAM" id="SignalP"/>
    </source>
</evidence>
<dbReference type="RefSeq" id="WP_263600319.1">
    <property type="nucleotide sequence ID" value="NZ_CP107028.1"/>
</dbReference>
<dbReference type="PANTHER" id="PTHR47053">
    <property type="entry name" value="MUREIN DD-ENDOPEPTIDASE MEPH-RELATED"/>
    <property type="match status" value="1"/>
</dbReference>
<keyword evidence="6" id="KW-0732">Signal</keyword>
<keyword evidence="5" id="KW-0175">Coiled coil</keyword>
<feature type="coiled-coil region" evidence="5">
    <location>
        <begin position="177"/>
        <end position="211"/>
    </location>
</feature>
<feature type="signal peptide" evidence="6">
    <location>
        <begin position="1"/>
        <end position="24"/>
    </location>
</feature>
<dbReference type="InterPro" id="IPR051202">
    <property type="entry name" value="Peptidase_C40"/>
</dbReference>
<gene>
    <name evidence="8" type="ORF">OD459_25915</name>
</gene>
<reference evidence="8" key="1">
    <citation type="submission" date="2022-10" db="EMBL/GenBank/DDBJ databases">
        <title>Mechanism of multi-heavy metal repair in Cytobacillus Firmus M7.</title>
        <authorList>
            <person name="Li X."/>
            <person name="Yu C."/>
        </authorList>
    </citation>
    <scope>NUCLEOTIDE SEQUENCE</scope>
    <source>
        <strain evidence="8">M7</strain>
        <plasmid evidence="8">p1</plasmid>
    </source>
</reference>
<geneLocation type="plasmid" evidence="8 9">
    <name>p1</name>
</geneLocation>
<evidence type="ECO:0000313" key="9">
    <source>
        <dbReference type="Proteomes" id="UP001163104"/>
    </source>
</evidence>
<dbReference type="InterPro" id="IPR031304">
    <property type="entry name" value="SLT_2"/>
</dbReference>
<dbReference type="Pfam" id="PF00877">
    <property type="entry name" value="NLPC_P60"/>
    <property type="match status" value="1"/>
</dbReference>
<evidence type="ECO:0000256" key="1">
    <source>
        <dbReference type="ARBA" id="ARBA00007074"/>
    </source>
</evidence>
<dbReference type="GO" id="GO:0006508">
    <property type="term" value="P:proteolysis"/>
    <property type="evidence" value="ECO:0007669"/>
    <property type="project" value="UniProtKB-KW"/>
</dbReference>
<dbReference type="AlphaFoldDB" id="A0AA46PN23"/>
<evidence type="ECO:0000259" key="7">
    <source>
        <dbReference type="PROSITE" id="PS51935"/>
    </source>
</evidence>
<dbReference type="Pfam" id="PF13406">
    <property type="entry name" value="SLT_2"/>
    <property type="match status" value="1"/>
</dbReference>
<keyword evidence="4" id="KW-0788">Thiol protease</keyword>
<dbReference type="Gene3D" id="1.10.530.10">
    <property type="match status" value="1"/>
</dbReference>
<organism evidence="8 9">
    <name type="scientific">Cytobacillus firmus</name>
    <name type="common">Bacillus firmus</name>
    <dbReference type="NCBI Taxonomy" id="1399"/>
    <lineage>
        <taxon>Bacteria</taxon>
        <taxon>Bacillati</taxon>
        <taxon>Bacillota</taxon>
        <taxon>Bacilli</taxon>
        <taxon>Bacillales</taxon>
        <taxon>Bacillaceae</taxon>
        <taxon>Cytobacillus</taxon>
    </lineage>
</organism>
<evidence type="ECO:0000313" key="8">
    <source>
        <dbReference type="EMBL" id="UYG98308.1"/>
    </source>
</evidence>
<dbReference type="SUPFAM" id="SSF53955">
    <property type="entry name" value="Lysozyme-like"/>
    <property type="match status" value="1"/>
</dbReference>
<dbReference type="Proteomes" id="UP001163104">
    <property type="component" value="Plasmid p1"/>
</dbReference>
<dbReference type="EMBL" id="CP107028">
    <property type="protein sequence ID" value="UYG98308.1"/>
    <property type="molecule type" value="Genomic_DNA"/>
</dbReference>
<keyword evidence="2" id="KW-0645">Protease</keyword>
<comment type="similarity">
    <text evidence="1">Belongs to the peptidase C40 family.</text>
</comment>
<keyword evidence="3" id="KW-0378">Hydrolase</keyword>
<evidence type="ECO:0000256" key="5">
    <source>
        <dbReference type="SAM" id="Coils"/>
    </source>
</evidence>
<name>A0AA46PN23_CYTFI</name>
<keyword evidence="8" id="KW-0614">Plasmid</keyword>
<dbReference type="CDD" id="cd13399">
    <property type="entry name" value="Slt35-like"/>
    <property type="match status" value="1"/>
</dbReference>
<feature type="chain" id="PRO_5041347001" evidence="6">
    <location>
        <begin position="25"/>
        <end position="552"/>
    </location>
</feature>
<evidence type="ECO:0000256" key="4">
    <source>
        <dbReference type="ARBA" id="ARBA00022807"/>
    </source>
</evidence>
<dbReference type="PROSITE" id="PS51935">
    <property type="entry name" value="NLPC_P60"/>
    <property type="match status" value="1"/>
</dbReference>
<dbReference type="SUPFAM" id="SSF54001">
    <property type="entry name" value="Cysteine proteinases"/>
    <property type="match status" value="1"/>
</dbReference>
<dbReference type="GO" id="GO:0008234">
    <property type="term" value="F:cysteine-type peptidase activity"/>
    <property type="evidence" value="ECO:0007669"/>
    <property type="project" value="UniProtKB-KW"/>
</dbReference>
<proteinExistence type="inferred from homology"/>
<sequence>MKRLATLSAALVIGVGSLPDPVLAETNSTVSRIEEQIEGEGIQQQIVKMDSTINQFQNEKTVLKNHIDRLKTAILDNREKIKEAREESFRLETEIQELKLNIKPLQDRISIIPTYDSTLLPTHQRFQLIPSALETTKQIITETETLNMLIEKEEAITSKLKKQQSLELELKGMAELLSEQIAEKDKLLSELEFKEKQNHEAKETLEKESQMLSKQKTVVERAIENEKARQNGTLGDLQVDKPRTSIVVSAHPKGQVPPEYMKYYLHAEKEYKIPWYYLASLHGIETDFSRHQTMFSSVGAVGHMQFMPATWVGHRYETSGGLVAPDIDITDLTFIKAGSGYGVDADNDGIASPWSIADSVASAAKYLASHGFKKDVRKAIWHYNHADWYVDKVIAQAEVYKNSMKVNENGEVNITPGADNDVTTIGSRWINNSVYVFGGGRNQNDIKMGRFDCSSFVHWAFSQVGVKLGELTSVSTETLKHIGTTINVEEMQPGDLVFFDTYKKDGHVGIYIGGGKFIGAQSSTGVAIANINEGYWKEKFNKRVKRIDYVKR</sequence>